<gene>
    <name evidence="3" type="ORF">VKT23_020008</name>
</gene>
<dbReference type="InterPro" id="IPR001680">
    <property type="entry name" value="WD40_rpt"/>
</dbReference>
<organism evidence="3 4">
    <name type="scientific">Marasmiellus scandens</name>
    <dbReference type="NCBI Taxonomy" id="2682957"/>
    <lineage>
        <taxon>Eukaryota</taxon>
        <taxon>Fungi</taxon>
        <taxon>Dikarya</taxon>
        <taxon>Basidiomycota</taxon>
        <taxon>Agaricomycotina</taxon>
        <taxon>Agaricomycetes</taxon>
        <taxon>Agaricomycetidae</taxon>
        <taxon>Agaricales</taxon>
        <taxon>Marasmiineae</taxon>
        <taxon>Omphalotaceae</taxon>
        <taxon>Marasmiellus</taxon>
    </lineage>
</organism>
<dbReference type="InterPro" id="IPR015943">
    <property type="entry name" value="WD40/YVTN_repeat-like_dom_sf"/>
</dbReference>
<dbReference type="PROSITE" id="PS50082">
    <property type="entry name" value="WD_REPEATS_2"/>
    <property type="match status" value="1"/>
</dbReference>
<protein>
    <submittedName>
        <fullName evidence="3">Uncharacterized protein</fullName>
    </submittedName>
</protein>
<evidence type="ECO:0000313" key="3">
    <source>
        <dbReference type="EMBL" id="KAK7434821.1"/>
    </source>
</evidence>
<evidence type="ECO:0000313" key="4">
    <source>
        <dbReference type="Proteomes" id="UP001498398"/>
    </source>
</evidence>
<dbReference type="SUPFAM" id="SSF50978">
    <property type="entry name" value="WD40 repeat-like"/>
    <property type="match status" value="1"/>
</dbReference>
<keyword evidence="4" id="KW-1185">Reference proteome</keyword>
<feature type="transmembrane region" description="Helical" evidence="2">
    <location>
        <begin position="384"/>
        <end position="404"/>
    </location>
</feature>
<evidence type="ECO:0000256" key="2">
    <source>
        <dbReference type="SAM" id="Phobius"/>
    </source>
</evidence>
<dbReference type="Proteomes" id="UP001498398">
    <property type="component" value="Unassembled WGS sequence"/>
</dbReference>
<dbReference type="EMBL" id="JBANRG010000116">
    <property type="protein sequence ID" value="KAK7434821.1"/>
    <property type="molecule type" value="Genomic_DNA"/>
</dbReference>
<proteinExistence type="predicted"/>
<keyword evidence="2" id="KW-0812">Transmembrane</keyword>
<sequence>MPVFSLPRFWKSSYKYLATLTGPRDSINAVSFSPDGSFVSAVGYAGVTVWDLSNFQTLPTPPLAYDPANEQLVFMSCAWIHFHGVEKKVLVFGNSSGEIFFWLWDHIQERFTFALREDVDNGEHEPNLNKKPPQVASIDVLEPNIAHGQNAQIATSTTDRVVAVWSLTSNLEISNIFKVDMEKDYIPRTVHFVRSNQDVYVFARKGGSFWQLKAQTAELQWVKRDGPKTMGSVTVAKDQDLFVAWTGQHAHSYRLSTAAHICKFEGNAVSLFPSQKQVLLAEDGAVVIVGTDVSSAEVFQVDSGQLIQTLPYPRTSVVHYIAAHTLLKYHLITIAGSTSGQPCDVVVFRKKRRVNSRIRGTPSTGNSNVIFDLNLQFPITWTGVGWFALLSAVIIGVYSLAYFYSDAFIFTSEQSLYPFGIGLRVFVYVPFLAQFTSTYTDVQVAAQPEHITVTKISVVEYTTEYTHLQAFTVTETVSATIAVTEEYMTTITVAMPQTFTVTEILSTTVTEMNEQLSIFSGGLSVQDTEHV</sequence>
<feature type="repeat" description="WD" evidence="1">
    <location>
        <begin position="20"/>
        <end position="60"/>
    </location>
</feature>
<reference evidence="3 4" key="1">
    <citation type="submission" date="2024-01" db="EMBL/GenBank/DDBJ databases">
        <title>A draft genome for the cacao thread blight pathogen Marasmiellus scandens.</title>
        <authorList>
            <person name="Baruah I.K."/>
            <person name="Leung J."/>
            <person name="Bukari Y."/>
            <person name="Amoako-Attah I."/>
            <person name="Meinhardt L.W."/>
            <person name="Bailey B.A."/>
            <person name="Cohen S.P."/>
        </authorList>
    </citation>
    <scope>NUCLEOTIDE SEQUENCE [LARGE SCALE GENOMIC DNA]</scope>
    <source>
        <strain evidence="3 4">GH-19</strain>
    </source>
</reference>
<keyword evidence="2" id="KW-1133">Transmembrane helix</keyword>
<dbReference type="Gene3D" id="2.130.10.10">
    <property type="entry name" value="YVTN repeat-like/Quinoprotein amine dehydrogenase"/>
    <property type="match status" value="2"/>
</dbReference>
<name>A0ABR1IKA9_9AGAR</name>
<accession>A0ABR1IKA9</accession>
<dbReference type="InterPro" id="IPR036322">
    <property type="entry name" value="WD40_repeat_dom_sf"/>
</dbReference>
<keyword evidence="1" id="KW-0853">WD repeat</keyword>
<dbReference type="SMART" id="SM00320">
    <property type="entry name" value="WD40"/>
    <property type="match status" value="1"/>
</dbReference>
<evidence type="ECO:0000256" key="1">
    <source>
        <dbReference type="PROSITE-ProRule" id="PRU00221"/>
    </source>
</evidence>
<keyword evidence="2" id="KW-0472">Membrane</keyword>
<comment type="caution">
    <text evidence="3">The sequence shown here is derived from an EMBL/GenBank/DDBJ whole genome shotgun (WGS) entry which is preliminary data.</text>
</comment>